<name>A0AA38VYA0_9ASTR</name>
<dbReference type="PANTHER" id="PTHR31973:SF189">
    <property type="entry name" value="TRANSPOSASE, MUDR, PLANT, MULE TRANSPOSASE DOMAIN PROTEIN-RELATED"/>
    <property type="match status" value="1"/>
</dbReference>
<keyword evidence="9" id="KW-1185">Reference proteome</keyword>
<dbReference type="SMART" id="SM00575">
    <property type="entry name" value="ZnF_PMZ"/>
    <property type="match status" value="1"/>
</dbReference>
<evidence type="ECO:0000259" key="7">
    <source>
        <dbReference type="PROSITE" id="PS50966"/>
    </source>
</evidence>
<dbReference type="Proteomes" id="UP001172457">
    <property type="component" value="Chromosome 8"/>
</dbReference>
<dbReference type="PROSITE" id="PS50966">
    <property type="entry name" value="ZF_SWIM"/>
    <property type="match status" value="1"/>
</dbReference>
<feature type="transmembrane region" description="Helical" evidence="6">
    <location>
        <begin position="232"/>
        <end position="258"/>
    </location>
</feature>
<dbReference type="InterPro" id="IPR036875">
    <property type="entry name" value="Znf_CCHC_sf"/>
</dbReference>
<dbReference type="SUPFAM" id="SSF57756">
    <property type="entry name" value="Retrovirus zinc finger-like domains"/>
    <property type="match status" value="1"/>
</dbReference>
<keyword evidence="2 4" id="KW-0863">Zinc-finger</keyword>
<dbReference type="AlphaFoldDB" id="A0AA38VYA0"/>
<gene>
    <name evidence="8" type="ORF">OSB04_032150</name>
</gene>
<reference evidence="8" key="1">
    <citation type="submission" date="2023-03" db="EMBL/GenBank/DDBJ databases">
        <title>Chromosome-scale reference genome and RAD-based genetic map of yellow starthistle (Centaurea solstitialis) reveal putative structural variation and QTLs associated with invader traits.</title>
        <authorList>
            <person name="Reatini B."/>
            <person name="Cang F.A."/>
            <person name="Jiang Q."/>
            <person name="Mckibben M.T.W."/>
            <person name="Barker M.S."/>
            <person name="Rieseberg L.H."/>
            <person name="Dlugosch K.M."/>
        </authorList>
    </citation>
    <scope>NUCLEOTIDE SEQUENCE</scope>
    <source>
        <strain evidence="8">CAN-66</strain>
        <tissue evidence="8">Leaf</tissue>
    </source>
</reference>
<keyword evidence="3" id="KW-0862">Zinc</keyword>
<evidence type="ECO:0000256" key="3">
    <source>
        <dbReference type="ARBA" id="ARBA00022833"/>
    </source>
</evidence>
<dbReference type="GO" id="GO:0008270">
    <property type="term" value="F:zinc ion binding"/>
    <property type="evidence" value="ECO:0007669"/>
    <property type="project" value="UniProtKB-KW"/>
</dbReference>
<dbReference type="Pfam" id="PF04434">
    <property type="entry name" value="SWIM"/>
    <property type="match status" value="1"/>
</dbReference>
<evidence type="ECO:0000256" key="4">
    <source>
        <dbReference type="PROSITE-ProRule" id="PRU00325"/>
    </source>
</evidence>
<proteinExistence type="predicted"/>
<feature type="compositionally biased region" description="Polar residues" evidence="5">
    <location>
        <begin position="137"/>
        <end position="149"/>
    </location>
</feature>
<evidence type="ECO:0000313" key="9">
    <source>
        <dbReference type="Proteomes" id="UP001172457"/>
    </source>
</evidence>
<dbReference type="EMBL" id="JARYMX010000008">
    <property type="protein sequence ID" value="KAJ9539417.1"/>
    <property type="molecule type" value="Genomic_DNA"/>
</dbReference>
<dbReference type="PANTHER" id="PTHR31973">
    <property type="entry name" value="POLYPROTEIN, PUTATIVE-RELATED"/>
    <property type="match status" value="1"/>
</dbReference>
<evidence type="ECO:0000256" key="1">
    <source>
        <dbReference type="ARBA" id="ARBA00022723"/>
    </source>
</evidence>
<dbReference type="InterPro" id="IPR007527">
    <property type="entry name" value="Znf_SWIM"/>
</dbReference>
<evidence type="ECO:0000256" key="2">
    <source>
        <dbReference type="ARBA" id="ARBA00022771"/>
    </source>
</evidence>
<feature type="domain" description="SWIM-type" evidence="7">
    <location>
        <begin position="27"/>
        <end position="59"/>
    </location>
</feature>
<keyword evidence="1" id="KW-0479">Metal-binding</keyword>
<dbReference type="GO" id="GO:0003676">
    <property type="term" value="F:nucleic acid binding"/>
    <property type="evidence" value="ECO:0007669"/>
    <property type="project" value="InterPro"/>
</dbReference>
<keyword evidence="6" id="KW-0812">Transmembrane</keyword>
<accession>A0AA38VYA0</accession>
<keyword evidence="6" id="KW-1133">Transmembrane helix</keyword>
<dbReference type="InterPro" id="IPR006564">
    <property type="entry name" value="Znf_PMZ"/>
</dbReference>
<comment type="caution">
    <text evidence="8">The sequence shown here is derived from an EMBL/GenBank/DDBJ whole genome shotgun (WGS) entry which is preliminary data.</text>
</comment>
<sequence>MKRKSRYWHVYPSGYQEFEVRCNLESFRVNLLNKTCTCRAWQVSGIPCPHSVAAIYHLHKNVDDFLSDNLKKTKFMAAYMYSIRPVGGELFGPKTNNPPPLPPMERRMPGRPSVKRKRSTTESSNAVRSTRSRKCQKCQQLGHYQSTCKNDAVQAPAKGTAKKGRPKKPDPSRNPKKSATTRTGVRYGPNGSRYVPISSLRGNRGEGSSEAGLVDVPVSDQPSNAPTGNGNLFNGLIILYEILSLMPIWFFCRCLFVIEGVRYHMDMYCNCDASRKGPNILTDHMVIRGPFKHIGEQFNIPRNSWLKLTLGEPARCHGTSAGYEIVFNVEKI</sequence>
<feature type="region of interest" description="Disordered" evidence="5">
    <location>
        <begin position="89"/>
        <end position="210"/>
    </location>
</feature>
<keyword evidence="6" id="KW-0472">Membrane</keyword>
<organism evidence="8 9">
    <name type="scientific">Centaurea solstitialis</name>
    <name type="common">yellow star-thistle</name>
    <dbReference type="NCBI Taxonomy" id="347529"/>
    <lineage>
        <taxon>Eukaryota</taxon>
        <taxon>Viridiplantae</taxon>
        <taxon>Streptophyta</taxon>
        <taxon>Embryophyta</taxon>
        <taxon>Tracheophyta</taxon>
        <taxon>Spermatophyta</taxon>
        <taxon>Magnoliopsida</taxon>
        <taxon>eudicotyledons</taxon>
        <taxon>Gunneridae</taxon>
        <taxon>Pentapetalae</taxon>
        <taxon>asterids</taxon>
        <taxon>campanulids</taxon>
        <taxon>Asterales</taxon>
        <taxon>Asteraceae</taxon>
        <taxon>Carduoideae</taxon>
        <taxon>Cardueae</taxon>
        <taxon>Centaureinae</taxon>
        <taxon>Centaurea</taxon>
    </lineage>
</organism>
<protein>
    <recommendedName>
        <fullName evidence="7">SWIM-type domain-containing protein</fullName>
    </recommendedName>
</protein>
<evidence type="ECO:0000313" key="8">
    <source>
        <dbReference type="EMBL" id="KAJ9539417.1"/>
    </source>
</evidence>
<evidence type="ECO:0000256" key="6">
    <source>
        <dbReference type="SAM" id="Phobius"/>
    </source>
</evidence>
<evidence type="ECO:0000256" key="5">
    <source>
        <dbReference type="SAM" id="MobiDB-lite"/>
    </source>
</evidence>